<dbReference type="EMBL" id="UYSU01033737">
    <property type="protein sequence ID" value="VDL92930.1"/>
    <property type="molecule type" value="Genomic_DNA"/>
</dbReference>
<protein>
    <recommendedName>
        <fullName evidence="2">Fas-associated factor 1/2-like UAS domain-containing protein</fullName>
    </recommendedName>
</protein>
<reference evidence="3 4" key="1">
    <citation type="submission" date="2018-11" db="EMBL/GenBank/DDBJ databases">
        <authorList>
            <consortium name="Pathogen Informatics"/>
        </authorList>
    </citation>
    <scope>NUCLEOTIDE SEQUENCE [LARGE SCALE GENOMIC DNA]</scope>
    <source>
        <strain evidence="3 4">NST_G2</strain>
    </source>
</reference>
<feature type="domain" description="Fas-associated factor 1/2-like UAS" evidence="2">
    <location>
        <begin position="66"/>
        <end position="151"/>
    </location>
</feature>
<evidence type="ECO:0000259" key="2">
    <source>
        <dbReference type="Pfam" id="PF21021"/>
    </source>
</evidence>
<name>A0A3P7C5Y3_SCHSO</name>
<dbReference type="Pfam" id="PF21021">
    <property type="entry name" value="FAF1"/>
    <property type="match status" value="1"/>
</dbReference>
<proteinExistence type="predicted"/>
<dbReference type="Gene3D" id="3.40.30.10">
    <property type="entry name" value="Glutaredoxin"/>
    <property type="match status" value="1"/>
</dbReference>
<organism evidence="3 4">
    <name type="scientific">Schistocephalus solidus</name>
    <name type="common">Tapeworm</name>
    <dbReference type="NCBI Taxonomy" id="70667"/>
    <lineage>
        <taxon>Eukaryota</taxon>
        <taxon>Metazoa</taxon>
        <taxon>Spiralia</taxon>
        <taxon>Lophotrochozoa</taxon>
        <taxon>Platyhelminthes</taxon>
        <taxon>Cestoda</taxon>
        <taxon>Eucestoda</taxon>
        <taxon>Diphyllobothriidea</taxon>
        <taxon>Diphyllobothriidae</taxon>
        <taxon>Schistocephalus</taxon>
    </lineage>
</organism>
<evidence type="ECO:0000313" key="4">
    <source>
        <dbReference type="Proteomes" id="UP000275846"/>
    </source>
</evidence>
<sequence>MAICRRLRLHSVPPSRPFLASSKRTGSFDATITEGDEFLHLESNVTITDAEDSGRSRVDQREDLKLPIFFNGPLTSALKLVERGTGCPPLLIYLHDDDGVGTPHFVANVLCSRRFNNRLYDANVAVWPLDLTGVMRPQRTPQSTKRTTAKNAPSVTALPVPASRRTGQKQLPPPPPPQPRTRNTPAPSAVNACPTQSRASRRSLSACVTPRDRVREQHSVPPPPSAEANRLIKPRPFRRYFWQPPLPSMAEHLLMMFAQHPAGATFNVIVSKKMLPTLLSLRLEKEKFSVDAILYPNTTTKQGVTWLSRAIRRFQRSCLQPPPINKVQVMEQSKD</sequence>
<evidence type="ECO:0000256" key="1">
    <source>
        <dbReference type="SAM" id="MobiDB-lite"/>
    </source>
</evidence>
<dbReference type="InterPro" id="IPR049483">
    <property type="entry name" value="FAF1_2-like_UAS"/>
</dbReference>
<feature type="region of interest" description="Disordered" evidence="1">
    <location>
        <begin position="136"/>
        <end position="229"/>
    </location>
</feature>
<evidence type="ECO:0000313" key="3">
    <source>
        <dbReference type="EMBL" id="VDL92930.1"/>
    </source>
</evidence>
<dbReference type="AlphaFoldDB" id="A0A3P7C5Y3"/>
<accession>A0A3P7C5Y3</accession>
<keyword evidence="4" id="KW-1185">Reference proteome</keyword>
<gene>
    <name evidence="3" type="ORF">SSLN_LOCUS6545</name>
</gene>
<dbReference type="Proteomes" id="UP000275846">
    <property type="component" value="Unassembled WGS sequence"/>
</dbReference>
<feature type="compositionally biased region" description="Polar residues" evidence="1">
    <location>
        <begin position="139"/>
        <end position="154"/>
    </location>
</feature>
<dbReference type="OrthoDB" id="6246443at2759"/>